<reference evidence="1 2" key="1">
    <citation type="submission" date="2019-04" db="EMBL/GenBank/DDBJ databases">
        <title>Azoarcus rhizosphaerae sp. nov. isolated from rhizosphere of Ficus religiosa.</title>
        <authorList>
            <person name="Lin S.-Y."/>
            <person name="Hameed A."/>
            <person name="Hsu Y.-H."/>
            <person name="Young C.-C."/>
        </authorList>
    </citation>
    <scope>NUCLEOTIDE SEQUENCE [LARGE SCALE GENOMIC DNA]</scope>
    <source>
        <strain evidence="1 2">CC-YHH848</strain>
    </source>
</reference>
<dbReference type="InterPro" id="IPR043733">
    <property type="entry name" value="DUF5677"/>
</dbReference>
<dbReference type="Proteomes" id="UP000307956">
    <property type="component" value="Unassembled WGS sequence"/>
</dbReference>
<dbReference type="AlphaFoldDB" id="A0A4S4AUT5"/>
<dbReference type="EMBL" id="SSOD01000003">
    <property type="protein sequence ID" value="THF63290.1"/>
    <property type="molecule type" value="Genomic_DNA"/>
</dbReference>
<dbReference type="RefSeq" id="WP_136383742.1">
    <property type="nucleotide sequence ID" value="NZ_SSOD01000003.1"/>
</dbReference>
<proteinExistence type="predicted"/>
<dbReference type="Pfam" id="PF18928">
    <property type="entry name" value="DUF5677"/>
    <property type="match status" value="1"/>
</dbReference>
<keyword evidence="2" id="KW-1185">Reference proteome</keyword>
<comment type="caution">
    <text evidence="1">The sequence shown here is derived from an EMBL/GenBank/DDBJ whole genome shotgun (WGS) entry which is preliminary data.</text>
</comment>
<evidence type="ECO:0000313" key="1">
    <source>
        <dbReference type="EMBL" id="THF63290.1"/>
    </source>
</evidence>
<organism evidence="1 2">
    <name type="scientific">Pseudothauera rhizosphaerae</name>
    <dbReference type="NCBI Taxonomy" id="2565932"/>
    <lineage>
        <taxon>Bacteria</taxon>
        <taxon>Pseudomonadati</taxon>
        <taxon>Pseudomonadota</taxon>
        <taxon>Betaproteobacteria</taxon>
        <taxon>Rhodocyclales</taxon>
        <taxon>Zoogloeaceae</taxon>
        <taxon>Pseudothauera</taxon>
    </lineage>
</organism>
<protein>
    <submittedName>
        <fullName evidence="1">Uncharacterized protein</fullName>
    </submittedName>
</protein>
<accession>A0A4S4AUT5</accession>
<name>A0A4S4AUT5_9RHOO</name>
<dbReference type="OrthoDB" id="9150859at2"/>
<evidence type="ECO:0000313" key="2">
    <source>
        <dbReference type="Proteomes" id="UP000307956"/>
    </source>
</evidence>
<sequence>MTLPLPLSANPLALIRGLPTKKIPLDQIVTKEGAVTDEIFLNKYLGYLKGKVTIYATRMPLSRIRPGFWRPSNPGFEYICDNVTDDDVRFMEDLIRLGDRSALHVYPNPNKADPFDFVCPDDVASYRAYESLGIRTPPVILIGKPESLDESGIGIRQYKCTYNPLTSHMDGIVSVTHKMVPSILGTNRPDHASALARLIETVQTTKEKVKNFHRGGVTTLHYHHTLYSVLLRAQETLEAIKLLSGHGLHLNAASLVRTLYELALTFYVDWIAPTQMYRYLQISAVMSEKEWEKYCDETYHEQVKAGLSAYDAKRLKDAKMFGFRLVSVVAEKARLFPLGLEHHKDLYSFLSDITHHDFSMTARYTNTLEHGDESVFNEDAASTTIYCADLFTAAIVARVLDDIGEPKAHDTTRAALSDG</sequence>
<gene>
    <name evidence="1" type="ORF">E6O51_04265</name>
</gene>